<name>A0ABP9E3U0_9PSEU</name>
<keyword evidence="4" id="KW-1185">Reference proteome</keyword>
<reference evidence="4" key="1">
    <citation type="journal article" date="2019" name="Int. J. Syst. Evol. Microbiol.">
        <title>The Global Catalogue of Microorganisms (GCM) 10K type strain sequencing project: providing services to taxonomists for standard genome sequencing and annotation.</title>
        <authorList>
            <consortium name="The Broad Institute Genomics Platform"/>
            <consortium name="The Broad Institute Genome Sequencing Center for Infectious Disease"/>
            <person name="Wu L."/>
            <person name="Ma J."/>
        </authorList>
    </citation>
    <scope>NUCLEOTIDE SEQUENCE [LARGE SCALE GENOMIC DNA]</scope>
    <source>
        <strain evidence="4">JCM 17983</strain>
    </source>
</reference>
<evidence type="ECO:0000259" key="2">
    <source>
        <dbReference type="Pfam" id="PF01551"/>
    </source>
</evidence>
<comment type="caution">
    <text evidence="3">The sequence shown here is derived from an EMBL/GenBank/DDBJ whole genome shotgun (WGS) entry which is preliminary data.</text>
</comment>
<accession>A0ABP9E3U0</accession>
<dbReference type="PANTHER" id="PTHR21666">
    <property type="entry name" value="PEPTIDASE-RELATED"/>
    <property type="match status" value="1"/>
</dbReference>
<dbReference type="InterPro" id="IPR016047">
    <property type="entry name" value="M23ase_b-sheet_dom"/>
</dbReference>
<dbReference type="InterPro" id="IPR011055">
    <property type="entry name" value="Dup_hybrid_motif"/>
</dbReference>
<dbReference type="EMBL" id="BAABHQ010000003">
    <property type="protein sequence ID" value="GAA4867368.1"/>
    <property type="molecule type" value="Genomic_DNA"/>
</dbReference>
<protein>
    <submittedName>
        <fullName evidence="3">M23 family metallopeptidase</fullName>
    </submittedName>
</protein>
<dbReference type="Gene3D" id="2.70.70.10">
    <property type="entry name" value="Glucose Permease (Domain IIA)"/>
    <property type="match status" value="1"/>
</dbReference>
<organism evidence="3 4">
    <name type="scientific">Actinomycetospora straminea</name>
    <dbReference type="NCBI Taxonomy" id="663607"/>
    <lineage>
        <taxon>Bacteria</taxon>
        <taxon>Bacillati</taxon>
        <taxon>Actinomycetota</taxon>
        <taxon>Actinomycetes</taxon>
        <taxon>Pseudonocardiales</taxon>
        <taxon>Pseudonocardiaceae</taxon>
        <taxon>Actinomycetospora</taxon>
    </lineage>
</organism>
<dbReference type="InterPro" id="IPR050570">
    <property type="entry name" value="Cell_wall_metabolism_enzyme"/>
</dbReference>
<evidence type="ECO:0000313" key="4">
    <source>
        <dbReference type="Proteomes" id="UP001500457"/>
    </source>
</evidence>
<feature type="domain" description="M23ase beta-sheet core" evidence="2">
    <location>
        <begin position="293"/>
        <end position="388"/>
    </location>
</feature>
<dbReference type="SUPFAM" id="SSF51261">
    <property type="entry name" value="Duplicated hybrid motif"/>
    <property type="match status" value="1"/>
</dbReference>
<evidence type="ECO:0000313" key="3">
    <source>
        <dbReference type="EMBL" id="GAA4867368.1"/>
    </source>
</evidence>
<sequence>MSGPGAGRSLDGAGAARARAAERLEPRPMTLTTLRATAALGLCTALLAAGCAAAPSTPAPAQATPTGAFASGIDRGAKVTQLSASFVTTPEPVAMTDGKVHLTYELVLTNVAPAPVRVDGVELHDAATSALVPGTTGRVDLTPLQVGAEAEGAEGVSQPGPGNTSVTIAPTTTYVAWVDVVFPQRNAVPATIEHVVSGAVLAPGAPPAPIRMRLGRTNPATAGPIVVGAPVPAGTWYMSEGCCADDTHHRRGMEPVNGVLEVPNRYAIDFYKLDDQQRTWVGDPSRLDSYLSYRQPILSATAGTVVAAQDGLANSAEVPNPTNLATVGETVGNHVIVQVSDGVHVLYAHMDPGSVAVRVGDRVTRGQQLGLIGSSGISTTPHLHFQILTTPTYFPADSRPYAFDSFTLLGHVPVRLWDDNLGLQPTGALPFRPANPASARTNELPLDRDVVRFGP</sequence>
<dbReference type="CDD" id="cd12797">
    <property type="entry name" value="M23_peptidase"/>
    <property type="match status" value="1"/>
</dbReference>
<feature type="region of interest" description="Disordered" evidence="1">
    <location>
        <begin position="1"/>
        <end position="26"/>
    </location>
</feature>
<evidence type="ECO:0000256" key="1">
    <source>
        <dbReference type="SAM" id="MobiDB-lite"/>
    </source>
</evidence>
<gene>
    <name evidence="3" type="ORF">GCM10023203_14870</name>
</gene>
<proteinExistence type="predicted"/>
<feature type="compositionally biased region" description="Low complexity" evidence="1">
    <location>
        <begin position="7"/>
        <end position="18"/>
    </location>
</feature>
<dbReference type="Proteomes" id="UP001500457">
    <property type="component" value="Unassembled WGS sequence"/>
</dbReference>
<dbReference type="PANTHER" id="PTHR21666:SF270">
    <property type="entry name" value="MUREIN HYDROLASE ACTIVATOR ENVC"/>
    <property type="match status" value="1"/>
</dbReference>
<dbReference type="Pfam" id="PF01551">
    <property type="entry name" value="Peptidase_M23"/>
    <property type="match status" value="1"/>
</dbReference>